<reference evidence="11 12" key="1">
    <citation type="journal article" date="2019" name="Int. J. Syst. Evol. Microbiol.">
        <title>The Global Catalogue of Microorganisms (GCM) 10K type strain sequencing project: providing services to taxonomists for standard genome sequencing and annotation.</title>
        <authorList>
            <consortium name="The Broad Institute Genomics Platform"/>
            <consortium name="The Broad Institute Genome Sequencing Center for Infectious Disease"/>
            <person name="Wu L."/>
            <person name="Ma J."/>
        </authorList>
    </citation>
    <scope>NUCLEOTIDE SEQUENCE [LARGE SCALE GENOMIC DNA]</scope>
    <source>
        <strain evidence="11 12">JCM 4788</strain>
    </source>
</reference>
<dbReference type="RefSeq" id="WP_344025742.1">
    <property type="nucleotide sequence ID" value="NZ_BAAABX010000044.1"/>
</dbReference>
<feature type="compositionally biased region" description="Low complexity" evidence="8">
    <location>
        <begin position="378"/>
        <end position="398"/>
    </location>
</feature>
<protein>
    <recommendedName>
        <fullName evidence="1">non-specific serine/threonine protein kinase</fullName>
        <ecNumber evidence="1">2.7.11.1</ecNumber>
    </recommendedName>
</protein>
<keyword evidence="3" id="KW-0808">Transferase</keyword>
<feature type="binding site" evidence="7">
    <location>
        <position position="44"/>
    </location>
    <ligand>
        <name>ATP</name>
        <dbReference type="ChEBI" id="CHEBI:30616"/>
    </ligand>
</feature>
<dbReference type="SMART" id="SM00220">
    <property type="entry name" value="S_TKc"/>
    <property type="match status" value="1"/>
</dbReference>
<dbReference type="InterPro" id="IPR011009">
    <property type="entry name" value="Kinase-like_dom_sf"/>
</dbReference>
<sequence>MGSFAAHDGVIAGRYRLGRRIGRGGMGTVWRATDELLGREVAIKELHADDASSAGAAQSYQDRTLREARTVALIKHPNVIVLHDIVEQDGRPWIVMELVDGRSLSDRLLSDGPVDPREAARIGLAMLGALRAAHARGVLHRDIKPPNVLLESGTDRVVLTDFGIAQVSGATTITETGAFVGSPEYTAPERMAGGQAGPESDLWSLGVLLCTVLSGASPFHRDSLGGILHAVVYDEIRPPEAAGPLLPVVRGLLERDPARRMGTDEAERLLRAYLDSGRVPAAAVHYTPTQRGIPVPAPAPAPAPVPAPLPVPPAARGRAARVRTALLGGVALVTLAGLGAGVAALLMIRDEEEDARDAKAAPRVTRTVTRTPDSPRGSALPTASATPPPAAADVKAPPGYRSVQDPAGFAFAVPEGFTRSFEPPRVFYYSPGKEFRIGVLIQDPKDGGPLGAMRESASQAPDHYPGYRDGRVARTTRKGNEAASWEFTWNGFEDTAGPRHTLDLAWNEGEKMYDVWVSGPDAKSAEGRRHFETALDTFVRTRPFSGQ</sequence>
<keyword evidence="9" id="KW-1133">Transmembrane helix</keyword>
<dbReference type="PROSITE" id="PS50011">
    <property type="entry name" value="PROTEIN_KINASE_DOM"/>
    <property type="match status" value="1"/>
</dbReference>
<keyword evidence="9" id="KW-0812">Transmembrane</keyword>
<keyword evidence="4 7" id="KW-0547">Nucleotide-binding</keyword>
<feature type="transmembrane region" description="Helical" evidence="9">
    <location>
        <begin position="325"/>
        <end position="348"/>
    </location>
</feature>
<keyword evidence="5" id="KW-0418">Kinase</keyword>
<dbReference type="Proteomes" id="UP001500879">
    <property type="component" value="Unassembled WGS sequence"/>
</dbReference>
<dbReference type="Pfam" id="PF00069">
    <property type="entry name" value="Pkinase"/>
    <property type="match status" value="1"/>
</dbReference>
<dbReference type="InterPro" id="IPR008271">
    <property type="entry name" value="Ser/Thr_kinase_AS"/>
</dbReference>
<keyword evidence="9" id="KW-0472">Membrane</keyword>
<feature type="domain" description="Protein kinase" evidence="10">
    <location>
        <begin position="15"/>
        <end position="274"/>
    </location>
</feature>
<dbReference type="PROSITE" id="PS00107">
    <property type="entry name" value="PROTEIN_KINASE_ATP"/>
    <property type="match status" value="1"/>
</dbReference>
<gene>
    <name evidence="11" type="ORF">GCM10010357_37480</name>
</gene>
<dbReference type="PANTHER" id="PTHR43289:SF6">
    <property type="entry name" value="SERINE_THREONINE-PROTEIN KINASE NEKL-3"/>
    <property type="match status" value="1"/>
</dbReference>
<evidence type="ECO:0000313" key="12">
    <source>
        <dbReference type="Proteomes" id="UP001500879"/>
    </source>
</evidence>
<evidence type="ECO:0000256" key="4">
    <source>
        <dbReference type="ARBA" id="ARBA00022741"/>
    </source>
</evidence>
<evidence type="ECO:0000256" key="1">
    <source>
        <dbReference type="ARBA" id="ARBA00012513"/>
    </source>
</evidence>
<dbReference type="InterPro" id="IPR017441">
    <property type="entry name" value="Protein_kinase_ATP_BS"/>
</dbReference>
<evidence type="ECO:0000256" key="6">
    <source>
        <dbReference type="ARBA" id="ARBA00022840"/>
    </source>
</evidence>
<keyword evidence="2" id="KW-0723">Serine/threonine-protein kinase</keyword>
<proteinExistence type="predicted"/>
<dbReference type="PROSITE" id="PS00108">
    <property type="entry name" value="PROTEIN_KINASE_ST"/>
    <property type="match status" value="1"/>
</dbReference>
<comment type="caution">
    <text evidence="11">The sequence shown here is derived from an EMBL/GenBank/DDBJ whole genome shotgun (WGS) entry which is preliminary data.</text>
</comment>
<evidence type="ECO:0000256" key="3">
    <source>
        <dbReference type="ARBA" id="ARBA00022679"/>
    </source>
</evidence>
<evidence type="ECO:0000259" key="10">
    <source>
        <dbReference type="PROSITE" id="PS50011"/>
    </source>
</evidence>
<evidence type="ECO:0000256" key="8">
    <source>
        <dbReference type="SAM" id="MobiDB-lite"/>
    </source>
</evidence>
<evidence type="ECO:0000256" key="9">
    <source>
        <dbReference type="SAM" id="Phobius"/>
    </source>
</evidence>
<dbReference type="Gene3D" id="3.30.200.20">
    <property type="entry name" value="Phosphorylase Kinase, domain 1"/>
    <property type="match status" value="1"/>
</dbReference>
<evidence type="ECO:0000313" key="11">
    <source>
        <dbReference type="EMBL" id="GAA0412865.1"/>
    </source>
</evidence>
<keyword evidence="6 7" id="KW-0067">ATP-binding</keyword>
<dbReference type="InterPro" id="IPR000719">
    <property type="entry name" value="Prot_kinase_dom"/>
</dbReference>
<dbReference type="EC" id="2.7.11.1" evidence="1"/>
<dbReference type="EMBL" id="BAAABX010000044">
    <property type="protein sequence ID" value="GAA0412865.1"/>
    <property type="molecule type" value="Genomic_DNA"/>
</dbReference>
<dbReference type="Gene3D" id="1.10.510.10">
    <property type="entry name" value="Transferase(Phosphotransferase) domain 1"/>
    <property type="match status" value="1"/>
</dbReference>
<feature type="region of interest" description="Disordered" evidence="8">
    <location>
        <begin position="354"/>
        <end position="399"/>
    </location>
</feature>
<keyword evidence="12" id="KW-1185">Reference proteome</keyword>
<evidence type="ECO:0000256" key="2">
    <source>
        <dbReference type="ARBA" id="ARBA00022527"/>
    </source>
</evidence>
<dbReference type="SUPFAM" id="SSF56112">
    <property type="entry name" value="Protein kinase-like (PK-like)"/>
    <property type="match status" value="1"/>
</dbReference>
<dbReference type="PANTHER" id="PTHR43289">
    <property type="entry name" value="MITOGEN-ACTIVATED PROTEIN KINASE KINASE KINASE 20-RELATED"/>
    <property type="match status" value="1"/>
</dbReference>
<accession>A0ABN0YVI7</accession>
<evidence type="ECO:0000256" key="5">
    <source>
        <dbReference type="ARBA" id="ARBA00022777"/>
    </source>
</evidence>
<organism evidence="11 12">
    <name type="scientific">Streptomyces luteireticuli</name>
    <dbReference type="NCBI Taxonomy" id="173858"/>
    <lineage>
        <taxon>Bacteria</taxon>
        <taxon>Bacillati</taxon>
        <taxon>Actinomycetota</taxon>
        <taxon>Actinomycetes</taxon>
        <taxon>Kitasatosporales</taxon>
        <taxon>Streptomycetaceae</taxon>
        <taxon>Streptomyces</taxon>
    </lineage>
</organism>
<dbReference type="CDD" id="cd14014">
    <property type="entry name" value="STKc_PknB_like"/>
    <property type="match status" value="1"/>
</dbReference>
<name>A0ABN0YVI7_9ACTN</name>
<feature type="compositionally biased region" description="Low complexity" evidence="8">
    <location>
        <begin position="361"/>
        <end position="371"/>
    </location>
</feature>
<evidence type="ECO:0000256" key="7">
    <source>
        <dbReference type="PROSITE-ProRule" id="PRU10141"/>
    </source>
</evidence>